<protein>
    <submittedName>
        <fullName evidence="1">Uncharacterized protein</fullName>
    </submittedName>
</protein>
<dbReference type="Proteomes" id="UP000316999">
    <property type="component" value="Segment"/>
</dbReference>
<gene>
    <name evidence="1" type="ORF">LAh8_55</name>
</gene>
<reference evidence="1 2" key="1">
    <citation type="submission" date="2019-04" db="EMBL/GenBank/DDBJ databases">
        <title>Novel bacteriophages capable of disrupting biofilms from clinical strains of Aeromonas hydrophila with intrinsic antibiotic resistance.</title>
        <authorList>
            <person name="Kabwe M."/>
            <person name="Brown T.L."/>
            <person name="Speirs L."/>
            <person name="Ku H."/>
            <person name="Leach M."/>
            <person name="Chan H.T."/>
            <person name="Petrovski S."/>
            <person name="Lock P."/>
            <person name="Tucci J."/>
        </authorList>
    </citation>
    <scope>NUCLEOTIDE SEQUENCE [LARGE SCALE GENOMIC DNA]</scope>
</reference>
<evidence type="ECO:0000313" key="2">
    <source>
        <dbReference type="Proteomes" id="UP000316999"/>
    </source>
</evidence>
<proteinExistence type="predicted"/>
<keyword evidence="2" id="KW-1185">Reference proteome</keyword>
<accession>A0A514A0M1</accession>
<evidence type="ECO:0000313" key="1">
    <source>
        <dbReference type="EMBL" id="QDH46823.1"/>
    </source>
</evidence>
<name>A0A514A0M1_9CAUD</name>
<sequence>MIQVSFRVPNNLLVHIKDNGSLTTDGVEFNTAKVRDKLGFVIGFIAHFESSDVKKVIKVESMLKKSGIDYVTRTIKG</sequence>
<dbReference type="EMBL" id="MK838114">
    <property type="protein sequence ID" value="QDH46823.1"/>
    <property type="molecule type" value="Genomic_DNA"/>
</dbReference>
<organism evidence="1 2">
    <name type="scientific">Aeromonas phage LAh_8</name>
    <dbReference type="NCBI Taxonomy" id="2591032"/>
    <lineage>
        <taxon>Viruses</taxon>
        <taxon>Duplodnaviria</taxon>
        <taxon>Heunggongvirae</taxon>
        <taxon>Uroviricota</taxon>
        <taxon>Caudoviricetes</taxon>
        <taxon>Grimontviridae</taxon>
        <taxon>Lahexavirus</taxon>
        <taxon>Lahexavirus LAh8</taxon>
    </lineage>
</organism>